<evidence type="ECO:0000256" key="4">
    <source>
        <dbReference type="ARBA" id="ARBA00022729"/>
    </source>
</evidence>
<dbReference type="InterPro" id="IPR000719">
    <property type="entry name" value="Prot_kinase_dom"/>
</dbReference>
<dbReference type="OMA" id="AYENPIW"/>
<keyword evidence="9" id="KW-1015">Disulfide bond</keyword>
<evidence type="ECO:0000259" key="10">
    <source>
        <dbReference type="PROSITE" id="PS50011"/>
    </source>
</evidence>
<dbReference type="PANTHER" id="PTHR45927">
    <property type="entry name" value="LYSM-DOMAIN RECEPTOR-LIKE KINASE-RELATED"/>
    <property type="match status" value="1"/>
</dbReference>
<keyword evidence="3" id="KW-0812">Transmembrane</keyword>
<reference evidence="11" key="1">
    <citation type="submission" date="2021-01" db="UniProtKB">
        <authorList>
            <consortium name="EnsemblPlants"/>
        </authorList>
    </citation>
    <scope>IDENTIFICATION</scope>
</reference>
<name>A0A7N0ULZ4_KALFE</name>
<dbReference type="Proteomes" id="UP000594263">
    <property type="component" value="Unplaced"/>
</dbReference>
<dbReference type="SUPFAM" id="SSF56112">
    <property type="entry name" value="Protein kinase-like (PK-like)"/>
    <property type="match status" value="1"/>
</dbReference>
<evidence type="ECO:0000256" key="6">
    <source>
        <dbReference type="ARBA" id="ARBA00022840"/>
    </source>
</evidence>
<dbReference type="PROSITE" id="PS50011">
    <property type="entry name" value="PROTEIN_KINASE_DOM"/>
    <property type="match status" value="1"/>
</dbReference>
<dbReference type="PANTHER" id="PTHR45927:SF11">
    <property type="entry name" value="LYSM DOMAIN RECEPTOR-LIKE KINASE 4"/>
    <property type="match status" value="1"/>
</dbReference>
<dbReference type="EnsemblPlants" id="Kaladp0072s0052.1.v1.1">
    <property type="protein sequence ID" value="Kaladp0072s0052.1.v1.1.CDS.1"/>
    <property type="gene ID" value="Kaladp0072s0052.v1.1"/>
</dbReference>
<sequence length="314" mass="34985">MESLASISQSLKMYTYKELQAGTDNFSPNCLIKGNVYRGTFNGDFAAIKKMSGDVTKEINILNKINHLNLIRLSGFCFNQGDSYLIYEYAANGPLSDWIYANGRGGKFLSWTQRIQIALDVATGLNYLHSYTTPPHVHQDVKCSSVFLDSDFRAKIANFDMVRSAEGKDGEFVLTRHIVGTKGYMAPEYLEDGLISTKLDVYAFGILSLEILTGKDIDALCMKEKKAPADILKPVLHEEDKVDNLKELIDPALGDHYPLELASLVAHLIDQCSKNNPSVRPGMDEVVTSLSRILNSSLTWDFSNNLSEYHSVSH</sequence>
<keyword evidence="2" id="KW-1003">Cell membrane</keyword>
<protein>
    <recommendedName>
        <fullName evidence="10">Protein kinase domain-containing protein</fullName>
    </recommendedName>
</protein>
<evidence type="ECO:0000256" key="3">
    <source>
        <dbReference type="ARBA" id="ARBA00022692"/>
    </source>
</evidence>
<keyword evidence="6" id="KW-0067">ATP-binding</keyword>
<keyword evidence="5" id="KW-0547">Nucleotide-binding</keyword>
<proteinExistence type="predicted"/>
<dbReference type="InterPro" id="IPR011009">
    <property type="entry name" value="Kinase-like_dom_sf"/>
</dbReference>
<dbReference type="AlphaFoldDB" id="A0A7N0ULZ4"/>
<keyword evidence="4" id="KW-0732">Signal</keyword>
<accession>A0A7N0ULZ4</accession>
<keyword evidence="8" id="KW-0472">Membrane</keyword>
<evidence type="ECO:0000256" key="8">
    <source>
        <dbReference type="ARBA" id="ARBA00023136"/>
    </source>
</evidence>
<evidence type="ECO:0000256" key="1">
    <source>
        <dbReference type="ARBA" id="ARBA00004162"/>
    </source>
</evidence>
<dbReference type="GO" id="GO:0004672">
    <property type="term" value="F:protein kinase activity"/>
    <property type="evidence" value="ECO:0007669"/>
    <property type="project" value="InterPro"/>
</dbReference>
<organism evidence="11 12">
    <name type="scientific">Kalanchoe fedtschenkoi</name>
    <name type="common">Lavender scallops</name>
    <name type="synonym">South American air plant</name>
    <dbReference type="NCBI Taxonomy" id="63787"/>
    <lineage>
        <taxon>Eukaryota</taxon>
        <taxon>Viridiplantae</taxon>
        <taxon>Streptophyta</taxon>
        <taxon>Embryophyta</taxon>
        <taxon>Tracheophyta</taxon>
        <taxon>Spermatophyta</taxon>
        <taxon>Magnoliopsida</taxon>
        <taxon>eudicotyledons</taxon>
        <taxon>Gunneridae</taxon>
        <taxon>Pentapetalae</taxon>
        <taxon>Saxifragales</taxon>
        <taxon>Crassulaceae</taxon>
        <taxon>Kalanchoe</taxon>
    </lineage>
</organism>
<evidence type="ECO:0000256" key="2">
    <source>
        <dbReference type="ARBA" id="ARBA00022475"/>
    </source>
</evidence>
<dbReference type="GO" id="GO:0005524">
    <property type="term" value="F:ATP binding"/>
    <property type="evidence" value="ECO:0007669"/>
    <property type="project" value="UniProtKB-KW"/>
</dbReference>
<dbReference type="GO" id="GO:0005886">
    <property type="term" value="C:plasma membrane"/>
    <property type="evidence" value="ECO:0007669"/>
    <property type="project" value="UniProtKB-SubCell"/>
</dbReference>
<dbReference type="Gene3D" id="3.30.200.20">
    <property type="entry name" value="Phosphorylase Kinase, domain 1"/>
    <property type="match status" value="1"/>
</dbReference>
<comment type="subcellular location">
    <subcellularLocation>
        <location evidence="1">Cell membrane</location>
        <topology evidence="1">Single-pass membrane protein</topology>
    </subcellularLocation>
</comment>
<dbReference type="GO" id="GO:0051707">
    <property type="term" value="P:response to other organism"/>
    <property type="evidence" value="ECO:0007669"/>
    <property type="project" value="UniProtKB-ARBA"/>
</dbReference>
<keyword evidence="7" id="KW-1133">Transmembrane helix</keyword>
<evidence type="ECO:0000256" key="7">
    <source>
        <dbReference type="ARBA" id="ARBA00022989"/>
    </source>
</evidence>
<keyword evidence="12" id="KW-1185">Reference proteome</keyword>
<dbReference type="FunFam" id="1.10.510.10:FF:000468">
    <property type="entry name" value="PTI1-like tyrosine-protein kinase 3"/>
    <property type="match status" value="1"/>
</dbReference>
<evidence type="ECO:0000313" key="12">
    <source>
        <dbReference type="Proteomes" id="UP000594263"/>
    </source>
</evidence>
<dbReference type="Gramene" id="Kaladp0072s0052.1.v1.1">
    <property type="protein sequence ID" value="Kaladp0072s0052.1.v1.1.CDS.1"/>
    <property type="gene ID" value="Kaladp0072s0052.v1.1"/>
</dbReference>
<dbReference type="InterPro" id="IPR052611">
    <property type="entry name" value="Plant_RLK_LysM"/>
</dbReference>
<dbReference type="Gene3D" id="1.10.510.10">
    <property type="entry name" value="Transferase(Phosphotransferase) domain 1"/>
    <property type="match status" value="1"/>
</dbReference>
<evidence type="ECO:0000256" key="5">
    <source>
        <dbReference type="ARBA" id="ARBA00022741"/>
    </source>
</evidence>
<evidence type="ECO:0000256" key="9">
    <source>
        <dbReference type="ARBA" id="ARBA00023157"/>
    </source>
</evidence>
<dbReference type="Pfam" id="PF00069">
    <property type="entry name" value="Pkinase"/>
    <property type="match status" value="1"/>
</dbReference>
<evidence type="ECO:0000313" key="11">
    <source>
        <dbReference type="EnsemblPlants" id="Kaladp0072s0052.1.v1.1.CDS.1"/>
    </source>
</evidence>
<feature type="domain" description="Protein kinase" evidence="10">
    <location>
        <begin position="1"/>
        <end position="294"/>
    </location>
</feature>